<sequence>MAAVFRQHILYCMKCIGVTMSDFAEEIYNLLGNPNDSLRLSSLVESFQLKEGSDKDGELPEVVVKVSKATPPSDVRWIKDTLSEYDMFYRFTVIQ</sequence>
<keyword evidence="2" id="KW-1185">Reference proteome</keyword>
<organism evidence="1 2">
    <name type="scientific">Methanocella arvoryzae (strain DSM 22066 / NBRC 105507 / MRE50)</name>
    <dbReference type="NCBI Taxonomy" id="351160"/>
    <lineage>
        <taxon>Archaea</taxon>
        <taxon>Methanobacteriati</taxon>
        <taxon>Methanobacteriota</taxon>
        <taxon>Stenosarchaea group</taxon>
        <taxon>Methanomicrobia</taxon>
        <taxon>Methanocellales</taxon>
        <taxon>Methanocellaceae</taxon>
        <taxon>Methanocella</taxon>
    </lineage>
</organism>
<dbReference type="KEGG" id="rci:LRC121"/>
<evidence type="ECO:0000313" key="1">
    <source>
        <dbReference type="EMBL" id="CAJ35140.1"/>
    </source>
</evidence>
<dbReference type="AlphaFoldDB" id="Q0W8Y6"/>
<dbReference type="STRING" id="351160.LRC121"/>
<accession>Q0W8Y6</accession>
<proteinExistence type="predicted"/>
<protein>
    <submittedName>
        <fullName evidence="1">Uncharacterized protein</fullName>
    </submittedName>
</protein>
<dbReference type="eggNOG" id="arCOG11710">
    <property type="taxonomic scope" value="Archaea"/>
</dbReference>
<evidence type="ECO:0000313" key="2">
    <source>
        <dbReference type="Proteomes" id="UP000000663"/>
    </source>
</evidence>
<reference evidence="1 2" key="1">
    <citation type="journal article" date="2006" name="Science">
        <title>Genome of rice cluster I archaea -- the key methane producers in the rice rhizosphere.</title>
        <authorList>
            <person name="Erkel C."/>
            <person name="Kube M."/>
            <person name="Reinhardt R."/>
            <person name="Liesack W."/>
        </authorList>
    </citation>
    <scope>NUCLEOTIDE SEQUENCE [LARGE SCALE GENOMIC DNA]</scope>
    <source>
        <strain evidence="2">DSM 22066 / NBRC 105507 / MRE50</strain>
    </source>
</reference>
<dbReference type="Proteomes" id="UP000000663">
    <property type="component" value="Chromosome"/>
</dbReference>
<name>Q0W8Y6_METAR</name>
<dbReference type="EMBL" id="AM114193">
    <property type="protein sequence ID" value="CAJ35140.1"/>
    <property type="molecule type" value="Genomic_DNA"/>
</dbReference>
<gene>
    <name evidence="1" type="ORF">LRC121</name>
</gene>